<dbReference type="EMBL" id="CAACVS010000637">
    <property type="protein sequence ID" value="VEU44321.1"/>
    <property type="molecule type" value="Genomic_DNA"/>
</dbReference>
<feature type="region of interest" description="Disordered" evidence="1">
    <location>
        <begin position="65"/>
        <end position="85"/>
    </location>
</feature>
<sequence length="85" mass="9787">MGLHSKLIPSWGVWRRASCRTPSKRCLKTWHKYGRQTADRKHCVMWVAGNELAVARGTTEWIPDGRSVEKNRRGERESLGKPQPC</sequence>
<accession>A0A448ZQJ4</accession>
<protein>
    <submittedName>
        <fullName evidence="2">Uncharacterized protein</fullName>
    </submittedName>
</protein>
<gene>
    <name evidence="2" type="ORF">PSNMU_V1.4_AUG-EV-PASAV3_0114180</name>
</gene>
<reference evidence="2 3" key="1">
    <citation type="submission" date="2019-01" db="EMBL/GenBank/DDBJ databases">
        <authorList>
            <person name="Ferrante I. M."/>
        </authorList>
    </citation>
    <scope>NUCLEOTIDE SEQUENCE [LARGE SCALE GENOMIC DNA]</scope>
    <source>
        <strain evidence="2 3">B856</strain>
    </source>
</reference>
<evidence type="ECO:0000256" key="1">
    <source>
        <dbReference type="SAM" id="MobiDB-lite"/>
    </source>
</evidence>
<feature type="compositionally biased region" description="Basic and acidic residues" evidence="1">
    <location>
        <begin position="66"/>
        <end position="79"/>
    </location>
</feature>
<keyword evidence="3" id="KW-1185">Reference proteome</keyword>
<evidence type="ECO:0000313" key="2">
    <source>
        <dbReference type="EMBL" id="VEU44321.1"/>
    </source>
</evidence>
<name>A0A448ZQJ4_9STRA</name>
<proteinExistence type="predicted"/>
<dbReference type="AlphaFoldDB" id="A0A448ZQJ4"/>
<dbReference type="Proteomes" id="UP000291116">
    <property type="component" value="Unassembled WGS sequence"/>
</dbReference>
<organism evidence="2 3">
    <name type="scientific">Pseudo-nitzschia multistriata</name>
    <dbReference type="NCBI Taxonomy" id="183589"/>
    <lineage>
        <taxon>Eukaryota</taxon>
        <taxon>Sar</taxon>
        <taxon>Stramenopiles</taxon>
        <taxon>Ochrophyta</taxon>
        <taxon>Bacillariophyta</taxon>
        <taxon>Bacillariophyceae</taxon>
        <taxon>Bacillariophycidae</taxon>
        <taxon>Bacillariales</taxon>
        <taxon>Bacillariaceae</taxon>
        <taxon>Pseudo-nitzschia</taxon>
    </lineage>
</organism>
<evidence type="ECO:0000313" key="3">
    <source>
        <dbReference type="Proteomes" id="UP000291116"/>
    </source>
</evidence>